<evidence type="ECO:0000313" key="2">
    <source>
        <dbReference type="Proteomes" id="UP000014074"/>
    </source>
</evidence>
<dbReference type="SUPFAM" id="SSF55298">
    <property type="entry name" value="YjgF-like"/>
    <property type="match status" value="1"/>
</dbReference>
<name>R8BT08_PHAM7</name>
<dbReference type="KEGG" id="tmn:UCRPA7_2084"/>
<dbReference type="OrthoDB" id="309640at2759"/>
<dbReference type="InterPro" id="IPR006175">
    <property type="entry name" value="YjgF/YER057c/UK114"/>
</dbReference>
<dbReference type="CDD" id="cd00448">
    <property type="entry name" value="YjgF_YER057c_UK114_family"/>
    <property type="match status" value="1"/>
</dbReference>
<protein>
    <submittedName>
        <fullName evidence="1">Putative endoribonuclease l-psp protein</fullName>
    </submittedName>
</protein>
<organism evidence="1 2">
    <name type="scientific">Phaeoacremonium minimum (strain UCR-PA7)</name>
    <name type="common">Esca disease fungus</name>
    <name type="synonym">Togninia minima</name>
    <dbReference type="NCBI Taxonomy" id="1286976"/>
    <lineage>
        <taxon>Eukaryota</taxon>
        <taxon>Fungi</taxon>
        <taxon>Dikarya</taxon>
        <taxon>Ascomycota</taxon>
        <taxon>Pezizomycotina</taxon>
        <taxon>Sordariomycetes</taxon>
        <taxon>Sordariomycetidae</taxon>
        <taxon>Togniniales</taxon>
        <taxon>Togniniaceae</taxon>
        <taxon>Phaeoacremonium</taxon>
    </lineage>
</organism>
<dbReference type="RefSeq" id="XP_007912844.1">
    <property type="nucleotide sequence ID" value="XM_007914653.1"/>
</dbReference>
<dbReference type="EMBL" id="KB932920">
    <property type="protein sequence ID" value="EOO02405.1"/>
    <property type="molecule type" value="Genomic_DNA"/>
</dbReference>
<dbReference type="Gene3D" id="3.30.1330.40">
    <property type="entry name" value="RutC-like"/>
    <property type="match status" value="1"/>
</dbReference>
<accession>R8BT08</accession>
<proteinExistence type="predicted"/>
<dbReference type="Proteomes" id="UP000014074">
    <property type="component" value="Unassembled WGS sequence"/>
</dbReference>
<keyword evidence="2" id="KW-1185">Reference proteome</keyword>
<evidence type="ECO:0000313" key="1">
    <source>
        <dbReference type="EMBL" id="EOO02405.1"/>
    </source>
</evidence>
<reference evidence="2" key="1">
    <citation type="journal article" date="2013" name="Genome Announc.">
        <title>Draft genome sequence of the ascomycete Phaeoacremonium aleophilum strain UCR-PA7, a causal agent of the esca disease complex in grapevines.</title>
        <authorList>
            <person name="Blanco-Ulate B."/>
            <person name="Rolshausen P."/>
            <person name="Cantu D."/>
        </authorList>
    </citation>
    <scope>NUCLEOTIDE SEQUENCE [LARGE SCALE GENOMIC DNA]</scope>
    <source>
        <strain evidence="2">UCR-PA7</strain>
    </source>
</reference>
<dbReference type="eggNOG" id="ENOG502TBKZ">
    <property type="taxonomic scope" value="Eukaryota"/>
</dbReference>
<sequence>MAPPIVSTINRSDIVRLATTYSDLSIVPFPPHKPVLHLLRTAGQVGTPPSPSCSPPGPVPASFREQAENAFSNLAACLKAGGATPRDITKITIFVVGLVPSLRGDLVEVITAFFSPGEGEGEEGAGAHAPPSSLIGVAALASSEFLIEVEAEAAVAVEPEA</sequence>
<gene>
    <name evidence="1" type="ORF">UCRPA7_2084</name>
</gene>
<dbReference type="InterPro" id="IPR035959">
    <property type="entry name" value="RutC-like_sf"/>
</dbReference>
<dbReference type="Pfam" id="PF01042">
    <property type="entry name" value="Ribonuc_L-PSP"/>
    <property type="match status" value="1"/>
</dbReference>
<dbReference type="AlphaFoldDB" id="R8BT08"/>
<dbReference type="GeneID" id="19322298"/>
<dbReference type="HOGENOM" id="CLU_100715_4_4_1"/>